<keyword evidence="2" id="KW-0663">Pyridoxal phosphate</keyword>
<dbReference type="Pfam" id="PF00392">
    <property type="entry name" value="GntR"/>
    <property type="match status" value="1"/>
</dbReference>
<dbReference type="OrthoDB" id="9808770at2"/>
<proteinExistence type="inferred from homology"/>
<dbReference type="SUPFAM" id="SSF53383">
    <property type="entry name" value="PLP-dependent transferases"/>
    <property type="match status" value="1"/>
</dbReference>
<dbReference type="GO" id="GO:0030170">
    <property type="term" value="F:pyridoxal phosphate binding"/>
    <property type="evidence" value="ECO:0007669"/>
    <property type="project" value="InterPro"/>
</dbReference>
<dbReference type="GO" id="GO:0003700">
    <property type="term" value="F:DNA-binding transcription factor activity"/>
    <property type="evidence" value="ECO:0007669"/>
    <property type="project" value="InterPro"/>
</dbReference>
<sequence length="464" mass="51599">MFILSSSDTVPLYKQLYNQIRDLILSGKLPADSKLPSVRHLANELSASCNTVDGAYQELYAEGYIYSRPRSGYFVSALDQEMAPHATTSAKLGRNDFLPPPPARFAYNFHPARLDQESFPAALWRKCLIEGLRGNSKELSHYGDLQGDWRLRCSIQSYLEKSRGVMCDPEQIVVSSGLHQGLEIVAQLLKDDHSVVGVEDPGYHLPRAVFENHAYTIRPVPVGQSGIELNQLKAGDATIVYVTPSHQLPLGYVMPVANRLALLEWAESGGNFIIEDDYDSELRYQGNPIPSLQGIRPTGNIIYSGTFSKILSPALRLSYLVLPYSLLGAYRQRYGSYNCSVSLVEQRAMACFMEQGHWERHIRRMRTVYKKKHDILLRCVEASFGKRAVVIGQGAGLHVVIRLHVTPLSEAEIIAKGRQKGIGLVRFSDFHATGNCENVTLMLGFGGLTGNEIEQGITLLSQIC</sequence>
<dbReference type="InterPro" id="IPR036388">
    <property type="entry name" value="WH-like_DNA-bd_sf"/>
</dbReference>
<dbReference type="SMART" id="SM00345">
    <property type="entry name" value="HTH_GNTR"/>
    <property type="match status" value="1"/>
</dbReference>
<dbReference type="PANTHER" id="PTHR46577">
    <property type="entry name" value="HTH-TYPE TRANSCRIPTIONAL REGULATORY PROTEIN GABR"/>
    <property type="match status" value="1"/>
</dbReference>
<evidence type="ECO:0000256" key="5">
    <source>
        <dbReference type="ARBA" id="ARBA00023163"/>
    </source>
</evidence>
<organism evidence="7 8">
    <name type="scientific">Citrifermentans bemidjiense (strain ATCC BAA-1014 / DSM 16622 / JCM 12645 / Bem)</name>
    <name type="common">Geobacter bemidjiensis</name>
    <dbReference type="NCBI Taxonomy" id="404380"/>
    <lineage>
        <taxon>Bacteria</taxon>
        <taxon>Pseudomonadati</taxon>
        <taxon>Thermodesulfobacteriota</taxon>
        <taxon>Desulfuromonadia</taxon>
        <taxon>Geobacterales</taxon>
        <taxon>Geobacteraceae</taxon>
        <taxon>Citrifermentans</taxon>
    </lineage>
</organism>
<evidence type="ECO:0000256" key="1">
    <source>
        <dbReference type="ARBA" id="ARBA00005384"/>
    </source>
</evidence>
<dbReference type="InterPro" id="IPR015421">
    <property type="entry name" value="PyrdxlP-dep_Trfase_major"/>
</dbReference>
<dbReference type="CDD" id="cd07377">
    <property type="entry name" value="WHTH_GntR"/>
    <property type="match status" value="1"/>
</dbReference>
<name>B5E893_CITBB</name>
<keyword evidence="8" id="KW-1185">Reference proteome</keyword>
<keyword evidence="3" id="KW-0805">Transcription regulation</keyword>
<dbReference type="SUPFAM" id="SSF46785">
    <property type="entry name" value="Winged helix' DNA-binding domain"/>
    <property type="match status" value="1"/>
</dbReference>
<reference evidence="7 8" key="2">
    <citation type="journal article" date="2010" name="BMC Genomics">
        <title>The genome of Geobacter bemidjiensis, exemplar for the subsurface clade of Geobacter species that predominate in Fe(III)-reducing subsurface environments.</title>
        <authorList>
            <person name="Aklujkar M."/>
            <person name="Young N.D."/>
            <person name="Holmes D."/>
            <person name="Chavan M."/>
            <person name="Risso C."/>
            <person name="Kiss H.E."/>
            <person name="Han C.S."/>
            <person name="Land M.L."/>
            <person name="Lovley D.R."/>
        </authorList>
    </citation>
    <scope>NUCLEOTIDE SEQUENCE [LARGE SCALE GENOMIC DNA]</scope>
    <source>
        <strain evidence="8">ATCC BAA-1014 / DSM 16622 / JCM 12645 / Bem</strain>
    </source>
</reference>
<dbReference type="KEGG" id="gbm:Gbem_3060"/>
<dbReference type="PANTHER" id="PTHR46577:SF1">
    <property type="entry name" value="HTH-TYPE TRANSCRIPTIONAL REGULATORY PROTEIN GABR"/>
    <property type="match status" value="1"/>
</dbReference>
<evidence type="ECO:0000256" key="3">
    <source>
        <dbReference type="ARBA" id="ARBA00023015"/>
    </source>
</evidence>
<dbReference type="Pfam" id="PF00155">
    <property type="entry name" value="Aminotran_1_2"/>
    <property type="match status" value="1"/>
</dbReference>
<accession>B5E893</accession>
<dbReference type="STRING" id="404380.Gbem_3060"/>
<protein>
    <submittedName>
        <fullName evidence="7">Helix-turn-helix transcriptional regulator with aminotransferase domain, GntR family</fullName>
    </submittedName>
</protein>
<dbReference type="InterPro" id="IPR000524">
    <property type="entry name" value="Tscrpt_reg_HTH_GntR"/>
</dbReference>
<dbReference type="GO" id="GO:0003677">
    <property type="term" value="F:DNA binding"/>
    <property type="evidence" value="ECO:0007669"/>
    <property type="project" value="UniProtKB-KW"/>
</dbReference>
<keyword evidence="7" id="KW-0808">Transferase</keyword>
<dbReference type="PROSITE" id="PS50949">
    <property type="entry name" value="HTH_GNTR"/>
    <property type="match status" value="1"/>
</dbReference>
<dbReference type="Proteomes" id="UP000008825">
    <property type="component" value="Chromosome"/>
</dbReference>
<dbReference type="GO" id="GO:0008483">
    <property type="term" value="F:transaminase activity"/>
    <property type="evidence" value="ECO:0007669"/>
    <property type="project" value="UniProtKB-KW"/>
</dbReference>
<dbReference type="EMBL" id="CP001124">
    <property type="protein sequence ID" value="ACH40062.1"/>
    <property type="molecule type" value="Genomic_DNA"/>
</dbReference>
<dbReference type="Gene3D" id="1.10.10.10">
    <property type="entry name" value="Winged helix-like DNA-binding domain superfamily/Winged helix DNA-binding domain"/>
    <property type="match status" value="1"/>
</dbReference>
<reference evidence="7 8" key="1">
    <citation type="submission" date="2008-07" db="EMBL/GenBank/DDBJ databases">
        <title>Complete sequence of Geobacter bemidjiensis BEM.</title>
        <authorList>
            <consortium name="US DOE Joint Genome Institute"/>
            <person name="Lucas S."/>
            <person name="Copeland A."/>
            <person name="Lapidus A."/>
            <person name="Glavina del Rio T."/>
            <person name="Dalin E."/>
            <person name="Tice H."/>
            <person name="Bruce D."/>
            <person name="Goodwin L."/>
            <person name="Pitluck S."/>
            <person name="Kiss H."/>
            <person name="Brettin T."/>
            <person name="Detter J.C."/>
            <person name="Han C."/>
            <person name="Kuske C.R."/>
            <person name="Schmutz J."/>
            <person name="Larimer F."/>
            <person name="Land M."/>
            <person name="Hauser L."/>
            <person name="Kyrpides N."/>
            <person name="Lykidis A."/>
            <person name="Lovley D."/>
            <person name="Richardson P."/>
        </authorList>
    </citation>
    <scope>NUCLEOTIDE SEQUENCE [LARGE SCALE GENOMIC DNA]</scope>
    <source>
        <strain evidence="8">ATCC BAA-1014 / DSM 16622 / JCM 12645 / Bem</strain>
    </source>
</reference>
<keyword evidence="4" id="KW-0238">DNA-binding</keyword>
<dbReference type="InterPro" id="IPR004839">
    <property type="entry name" value="Aminotransferase_I/II_large"/>
</dbReference>
<dbReference type="Gene3D" id="3.40.640.10">
    <property type="entry name" value="Type I PLP-dependent aspartate aminotransferase-like (Major domain)"/>
    <property type="match status" value="1"/>
</dbReference>
<evidence type="ECO:0000256" key="2">
    <source>
        <dbReference type="ARBA" id="ARBA00022898"/>
    </source>
</evidence>
<keyword evidence="5" id="KW-0804">Transcription</keyword>
<dbReference type="AlphaFoldDB" id="B5E893"/>
<dbReference type="HOGENOM" id="CLU_017584_0_1_7"/>
<gene>
    <name evidence="7" type="ordered locus">Gbem_3060</name>
</gene>
<comment type="similarity">
    <text evidence="1">In the C-terminal section; belongs to the class-I pyridoxal-phosphate-dependent aminotransferase family.</text>
</comment>
<dbReference type="InterPro" id="IPR015424">
    <property type="entry name" value="PyrdxlP-dep_Trfase"/>
</dbReference>
<evidence type="ECO:0000313" key="7">
    <source>
        <dbReference type="EMBL" id="ACH40062.1"/>
    </source>
</evidence>
<dbReference type="InterPro" id="IPR051446">
    <property type="entry name" value="HTH_trans_reg/aminotransferase"/>
</dbReference>
<evidence type="ECO:0000256" key="4">
    <source>
        <dbReference type="ARBA" id="ARBA00023125"/>
    </source>
</evidence>
<feature type="domain" description="HTH gntR-type" evidence="6">
    <location>
        <begin position="10"/>
        <end position="78"/>
    </location>
</feature>
<dbReference type="eggNOG" id="COG1167">
    <property type="taxonomic scope" value="Bacteria"/>
</dbReference>
<keyword evidence="7" id="KW-0032">Aminotransferase</keyword>
<dbReference type="CDD" id="cd00609">
    <property type="entry name" value="AAT_like"/>
    <property type="match status" value="1"/>
</dbReference>
<evidence type="ECO:0000259" key="6">
    <source>
        <dbReference type="PROSITE" id="PS50949"/>
    </source>
</evidence>
<dbReference type="RefSeq" id="WP_012531495.1">
    <property type="nucleotide sequence ID" value="NC_011146.1"/>
</dbReference>
<dbReference type="InterPro" id="IPR036390">
    <property type="entry name" value="WH_DNA-bd_sf"/>
</dbReference>
<evidence type="ECO:0000313" key="8">
    <source>
        <dbReference type="Proteomes" id="UP000008825"/>
    </source>
</evidence>